<evidence type="ECO:0000256" key="5">
    <source>
        <dbReference type="SAM" id="MobiDB-lite"/>
    </source>
</evidence>
<name>A0A4S8ZKR0_AURPU</name>
<dbReference type="AlphaFoldDB" id="A0A4S8ZKR0"/>
<evidence type="ECO:0000313" key="8">
    <source>
        <dbReference type="Proteomes" id="UP000310421"/>
    </source>
</evidence>
<evidence type="ECO:0000256" key="3">
    <source>
        <dbReference type="ARBA" id="ARBA00022964"/>
    </source>
</evidence>
<evidence type="ECO:0000313" key="7">
    <source>
        <dbReference type="EMBL" id="THW66605.1"/>
    </source>
</evidence>
<reference evidence="7 8" key="1">
    <citation type="submission" date="2018-10" db="EMBL/GenBank/DDBJ databases">
        <title>Fifty Aureobasidium pullulans genomes reveal a recombining polyextremotolerant generalist.</title>
        <authorList>
            <person name="Gostincar C."/>
            <person name="Turk M."/>
            <person name="Zajc J."/>
            <person name="Gunde-Cimerman N."/>
        </authorList>
    </citation>
    <scope>NUCLEOTIDE SEQUENCE [LARGE SCALE GENOMIC DNA]</scope>
    <source>
        <strain evidence="7 8">EXF-10751</strain>
    </source>
</reference>
<feature type="region of interest" description="Disordered" evidence="5">
    <location>
        <begin position="107"/>
        <end position="144"/>
    </location>
</feature>
<dbReference type="InterPro" id="IPR036226">
    <property type="entry name" value="LipOase_C_sf"/>
</dbReference>
<dbReference type="GO" id="GO:0050584">
    <property type="term" value="F:linoleate 11-lipoxygenase activity"/>
    <property type="evidence" value="ECO:0007669"/>
    <property type="project" value="UniProtKB-ARBA"/>
</dbReference>
<protein>
    <recommendedName>
        <fullName evidence="1">Manganese lipoxygenase</fullName>
    </recommendedName>
</protein>
<feature type="region of interest" description="Disordered" evidence="5">
    <location>
        <begin position="48"/>
        <end position="85"/>
    </location>
</feature>
<dbReference type="SUPFAM" id="SSF48484">
    <property type="entry name" value="Lipoxigenase"/>
    <property type="match status" value="1"/>
</dbReference>
<dbReference type="InterPro" id="IPR000907">
    <property type="entry name" value="LipOase"/>
</dbReference>
<dbReference type="PROSITE" id="PS51393">
    <property type="entry name" value="LIPOXYGENASE_3"/>
    <property type="match status" value="1"/>
</dbReference>
<dbReference type="Gene3D" id="3.10.450.60">
    <property type="match status" value="1"/>
</dbReference>
<dbReference type="Gene3D" id="1.20.245.10">
    <property type="entry name" value="Lipoxygenase-1, Domain 5"/>
    <property type="match status" value="1"/>
</dbReference>
<keyword evidence="2" id="KW-0479">Metal-binding</keyword>
<evidence type="ECO:0000259" key="6">
    <source>
        <dbReference type="PROSITE" id="PS51393"/>
    </source>
</evidence>
<dbReference type="Pfam" id="PF00305">
    <property type="entry name" value="Lipoxygenase"/>
    <property type="match status" value="1"/>
</dbReference>
<evidence type="ECO:0000256" key="2">
    <source>
        <dbReference type="ARBA" id="ARBA00022723"/>
    </source>
</evidence>
<dbReference type="GO" id="GO:0034440">
    <property type="term" value="P:lipid oxidation"/>
    <property type="evidence" value="ECO:0007669"/>
    <property type="project" value="InterPro"/>
</dbReference>
<evidence type="ECO:0000256" key="1">
    <source>
        <dbReference type="ARBA" id="ARBA00021175"/>
    </source>
</evidence>
<proteinExistence type="predicted"/>
<feature type="domain" description="Lipoxygenase" evidence="6">
    <location>
        <begin position="120"/>
        <end position="694"/>
    </location>
</feature>
<feature type="compositionally biased region" description="Low complexity" evidence="5">
    <location>
        <begin position="107"/>
        <end position="132"/>
    </location>
</feature>
<dbReference type="EMBL" id="QZAN01000006">
    <property type="protein sequence ID" value="THW66605.1"/>
    <property type="molecule type" value="Genomic_DNA"/>
</dbReference>
<dbReference type="GO" id="GO:0046872">
    <property type="term" value="F:metal ion binding"/>
    <property type="evidence" value="ECO:0007669"/>
    <property type="project" value="UniProtKB-KW"/>
</dbReference>
<accession>A0A4S8ZKR0</accession>
<keyword evidence="3" id="KW-0223">Dioxygenase</keyword>
<gene>
    <name evidence="7" type="ORF">D6D20_01166</name>
</gene>
<dbReference type="GO" id="GO:0043651">
    <property type="term" value="P:linoleic acid metabolic process"/>
    <property type="evidence" value="ECO:0007669"/>
    <property type="project" value="UniProtKB-ARBA"/>
</dbReference>
<evidence type="ECO:0000256" key="4">
    <source>
        <dbReference type="ARBA" id="ARBA00023002"/>
    </source>
</evidence>
<keyword evidence="4" id="KW-0560">Oxidoreductase</keyword>
<dbReference type="InterPro" id="IPR013819">
    <property type="entry name" value="LipOase_C"/>
</dbReference>
<comment type="caution">
    <text evidence="7">The sequence shown here is derived from an EMBL/GenBank/DDBJ whole genome shotgun (WGS) entry which is preliminary data.</text>
</comment>
<sequence length="694" mass="75642">MPYSYLFALQAIMTPHRFSVASLFVLLLCVATVYSAILPRQASSAKSSSSRISSSKASSASKASSSSKALSSSRASSSSRVSSSSKVSSSKVSSKFSSSSKASASKITSASISNPRTGSTTSASSSVSGAYSIPQKEAAPSKRADAITSKRNNFQYGPPVAGGPAFPNGTLGNTLVSNDISSLQAETNKQQSASSSDTASANADISKYNGLKTLNDYTLLYDDEWTATLSQGPIRGILTNYTQDLLFSMERLSFSPYQIRRLNSSKDKLNFQVDDKIAKNITGMTLQQLFTSGRLFYSDYRDQAKLKTTTNGARYSAAVDAYFYINQTSGNFLPLAIRTNQGGSLVYTPADTRDDWLLAKIMYNVCDLWFAQWEHLARTHEVVQIVYMAAIRTLSDTHPVKALLDRLMYQVFAIQPLAASILFAQGGAVDISFPYAYDAAQDYSTGYYFNRSGAFQSNYFLTDLKNRGLINSTTGPALKNFPFYEDASVIYSAMRVFMTSFVGSYYSADSVVLADKEVQAWVKECNGAAKVIDFPAAIAKKDTLVDVLTHMAHLSSTAHHTVNTNELISASATLPFHPHSLYQPAPKQKRSVSNLTTFLPPFEKAQEQIQINALFSRNYLAGTNRTLSHMFDDATMLQKMNANTKTAAATFKSAMDSFSSKVKGRKFDTKGLSQGMPFVWQALDPNVMPFGVTV</sequence>
<dbReference type="Proteomes" id="UP000310421">
    <property type="component" value="Unassembled WGS sequence"/>
</dbReference>
<dbReference type="PANTHER" id="PTHR11771">
    <property type="entry name" value="LIPOXYGENASE"/>
    <property type="match status" value="1"/>
</dbReference>
<organism evidence="7 8">
    <name type="scientific">Aureobasidium pullulans</name>
    <name type="common">Black yeast</name>
    <name type="synonym">Pullularia pullulans</name>
    <dbReference type="NCBI Taxonomy" id="5580"/>
    <lineage>
        <taxon>Eukaryota</taxon>
        <taxon>Fungi</taxon>
        <taxon>Dikarya</taxon>
        <taxon>Ascomycota</taxon>
        <taxon>Pezizomycotina</taxon>
        <taxon>Dothideomycetes</taxon>
        <taxon>Dothideomycetidae</taxon>
        <taxon>Dothideales</taxon>
        <taxon>Saccotheciaceae</taxon>
        <taxon>Aureobasidium</taxon>
    </lineage>
</organism>